<sequence length="111" mass="12171">MVFQQLQILAGHEGIEGRNDIFGQLPILGIDRPRDVGQTQIASLLVFVLAAIDSVGEAVSCFAGHIAWKTVLCCDLNGFVVAEVQHFDRRIMLGVTYECRCLPGTGKRLDQ</sequence>
<proteinExistence type="predicted"/>
<dbReference type="Proteomes" id="UP000271531">
    <property type="component" value="Unassembled WGS sequence"/>
</dbReference>
<protein>
    <submittedName>
        <fullName evidence="1">Uncharacterized protein</fullName>
    </submittedName>
</protein>
<organism evidence="1 2">
    <name type="scientific">Pseudomonas amygdali pv. tabaci</name>
    <name type="common">Pseudomonas syringae pv. tabaci</name>
    <dbReference type="NCBI Taxonomy" id="322"/>
    <lineage>
        <taxon>Bacteria</taxon>
        <taxon>Pseudomonadati</taxon>
        <taxon>Pseudomonadota</taxon>
        <taxon>Gammaproteobacteria</taxon>
        <taxon>Pseudomonadales</taxon>
        <taxon>Pseudomonadaceae</taxon>
        <taxon>Pseudomonas</taxon>
        <taxon>Pseudomonas amygdali</taxon>
    </lineage>
</organism>
<evidence type="ECO:0000313" key="1">
    <source>
        <dbReference type="EMBL" id="RMV82904.1"/>
    </source>
</evidence>
<accession>A0A3M6FSE8</accession>
<dbReference type="AlphaFoldDB" id="A0A3M6FSE8"/>
<name>A0A3M6FSE8_PSEAJ</name>
<comment type="caution">
    <text evidence="1">The sequence shown here is derived from an EMBL/GenBank/DDBJ whole genome shotgun (WGS) entry which is preliminary data.</text>
</comment>
<gene>
    <name evidence="1" type="ORF">ALP03_200288</name>
</gene>
<dbReference type="EMBL" id="RBVA01001034">
    <property type="protein sequence ID" value="RMV82904.1"/>
    <property type="molecule type" value="Genomic_DNA"/>
</dbReference>
<evidence type="ECO:0000313" key="2">
    <source>
        <dbReference type="Proteomes" id="UP000271531"/>
    </source>
</evidence>
<reference evidence="1 2" key="1">
    <citation type="submission" date="2018-08" db="EMBL/GenBank/DDBJ databases">
        <title>Recombination of ecologically and evolutionarily significant loci maintains genetic cohesion in the Pseudomonas syringae species complex.</title>
        <authorList>
            <person name="Dillon M."/>
            <person name="Thakur S."/>
            <person name="Almeida R.N.D."/>
            <person name="Weir B.S."/>
            <person name="Guttman D.S."/>
        </authorList>
    </citation>
    <scope>NUCLEOTIDE SEQUENCE [LARGE SCALE GENOMIC DNA]</scope>
    <source>
        <strain evidence="1 2">ICMP 4525</strain>
    </source>
</reference>